<dbReference type="VEuPathDB" id="FungiDB:F4678DRAFT_41572"/>
<protein>
    <submittedName>
        <fullName evidence="2">Uncharacterized protein</fullName>
    </submittedName>
</protein>
<evidence type="ECO:0000256" key="1">
    <source>
        <dbReference type="SAM" id="MobiDB-lite"/>
    </source>
</evidence>
<reference evidence="2" key="1">
    <citation type="submission" date="2022-07" db="EMBL/GenBank/DDBJ databases">
        <title>Genome Sequence of Xylaria arbuscula.</title>
        <authorList>
            <person name="Buettner E."/>
        </authorList>
    </citation>
    <scope>NUCLEOTIDE SEQUENCE</scope>
    <source>
        <strain evidence="2">VT107</strain>
    </source>
</reference>
<sequence>MCLHINTMCPKTKTKSRTSTKKSSKKHRCHECEQRIDVEESYPLYAPPMPTMGPAQPRYDYGFYRDWATYKDNHPATISIKQWRDHTQAAQNACAAAQDNGKRIDDAKSAMKSDIKEAQKAIRETHASVNSTESQVRETREALDLAHLSITNTQQAILKTQGLINDNHSEQMRNQQACAADVARVRDLLEGEEKKREQAHQVERMVQYAQSQGLLQPQAPGHRSQSSQSSSPATSVSSRAQEQGRPSRRRFDEWEEVETYRQWMKRQRLQLEHQHYVTRAMGEAVNMELRIQADHERLLRAHGEIAALKRSHQARFPYPGVYHDEVLEAPPYNTYPYPESVFAGSGGVGRQMPRRGPLRCGNERMWGEI</sequence>
<dbReference type="Proteomes" id="UP001148614">
    <property type="component" value="Unassembled WGS sequence"/>
</dbReference>
<proteinExistence type="predicted"/>
<evidence type="ECO:0000313" key="3">
    <source>
        <dbReference type="Proteomes" id="UP001148614"/>
    </source>
</evidence>
<gene>
    <name evidence="2" type="ORF">NPX13_g9921</name>
</gene>
<comment type="caution">
    <text evidence="2">The sequence shown here is derived from an EMBL/GenBank/DDBJ whole genome shotgun (WGS) entry which is preliminary data.</text>
</comment>
<keyword evidence="3" id="KW-1185">Reference proteome</keyword>
<dbReference type="AlphaFoldDB" id="A0A9W8TH20"/>
<feature type="compositionally biased region" description="Low complexity" evidence="1">
    <location>
        <begin position="224"/>
        <end position="238"/>
    </location>
</feature>
<feature type="region of interest" description="Disordered" evidence="1">
    <location>
        <begin position="9"/>
        <end position="28"/>
    </location>
</feature>
<feature type="compositionally biased region" description="Basic residues" evidence="1">
    <location>
        <begin position="12"/>
        <end position="28"/>
    </location>
</feature>
<accession>A0A9W8TH20</accession>
<organism evidence="2 3">
    <name type="scientific">Xylaria arbuscula</name>
    <dbReference type="NCBI Taxonomy" id="114810"/>
    <lineage>
        <taxon>Eukaryota</taxon>
        <taxon>Fungi</taxon>
        <taxon>Dikarya</taxon>
        <taxon>Ascomycota</taxon>
        <taxon>Pezizomycotina</taxon>
        <taxon>Sordariomycetes</taxon>
        <taxon>Xylariomycetidae</taxon>
        <taxon>Xylariales</taxon>
        <taxon>Xylariaceae</taxon>
        <taxon>Xylaria</taxon>
    </lineage>
</organism>
<feature type="region of interest" description="Disordered" evidence="1">
    <location>
        <begin position="213"/>
        <end position="250"/>
    </location>
</feature>
<dbReference type="EMBL" id="JANPWZ010002603">
    <property type="protein sequence ID" value="KAJ3557448.1"/>
    <property type="molecule type" value="Genomic_DNA"/>
</dbReference>
<name>A0A9W8TH20_9PEZI</name>
<evidence type="ECO:0000313" key="2">
    <source>
        <dbReference type="EMBL" id="KAJ3557448.1"/>
    </source>
</evidence>